<dbReference type="NCBIfam" id="NF004952">
    <property type="entry name" value="PRK06299.1-2"/>
    <property type="match status" value="1"/>
</dbReference>
<dbReference type="NCBIfam" id="NF004954">
    <property type="entry name" value="PRK06299.1-4"/>
    <property type="match status" value="1"/>
</dbReference>
<dbReference type="CDD" id="cd05691">
    <property type="entry name" value="S1_RPS1_repeat_ec6"/>
    <property type="match status" value="1"/>
</dbReference>
<dbReference type="Pfam" id="PF00575">
    <property type="entry name" value="S1"/>
    <property type="match status" value="6"/>
</dbReference>
<evidence type="ECO:0000256" key="4">
    <source>
        <dbReference type="ARBA" id="ARBA00022980"/>
    </source>
</evidence>
<keyword evidence="4 6" id="KW-0689">Ribosomal protein</keyword>
<protein>
    <recommendedName>
        <fullName evidence="6">30S ribosomal protein S1</fullName>
    </recommendedName>
</protein>
<dbReference type="AlphaFoldDB" id="A0A2S7UX25"/>
<keyword evidence="3 6" id="KW-0694">RNA-binding</keyword>
<dbReference type="InterPro" id="IPR050437">
    <property type="entry name" value="Ribos_protein_bS1-like"/>
</dbReference>
<dbReference type="CDD" id="cd05689">
    <property type="entry name" value="S1_RPS1_repeat_ec4"/>
    <property type="match status" value="1"/>
</dbReference>
<dbReference type="PROSITE" id="PS50889">
    <property type="entry name" value="S4"/>
    <property type="match status" value="1"/>
</dbReference>
<feature type="domain" description="S1 motif" evidence="7">
    <location>
        <begin position="451"/>
        <end position="520"/>
    </location>
</feature>
<dbReference type="GO" id="GO:0006412">
    <property type="term" value="P:translation"/>
    <property type="evidence" value="ECO:0007669"/>
    <property type="project" value="InterPro"/>
</dbReference>
<dbReference type="GO" id="GO:0003735">
    <property type="term" value="F:structural constituent of ribosome"/>
    <property type="evidence" value="ECO:0007669"/>
    <property type="project" value="InterPro"/>
</dbReference>
<dbReference type="FunFam" id="2.40.50.140:FF:000011">
    <property type="entry name" value="30S ribosomal protein S1"/>
    <property type="match status" value="1"/>
</dbReference>
<dbReference type="NCBIfam" id="TIGR00717">
    <property type="entry name" value="rpsA"/>
    <property type="match status" value="1"/>
</dbReference>
<dbReference type="FunFam" id="2.40.50.140:FF:000021">
    <property type="entry name" value="30S ribosomal protein S1"/>
    <property type="match status" value="1"/>
</dbReference>
<evidence type="ECO:0000256" key="6">
    <source>
        <dbReference type="PIRNR" id="PIRNR002111"/>
    </source>
</evidence>
<keyword evidence="5 6" id="KW-0687">Ribonucleoprotein</keyword>
<dbReference type="FunFam" id="2.40.50.140:FF:000017">
    <property type="entry name" value="30S ribosomal protein S1"/>
    <property type="match status" value="1"/>
</dbReference>
<evidence type="ECO:0000256" key="1">
    <source>
        <dbReference type="ARBA" id="ARBA00006767"/>
    </source>
</evidence>
<evidence type="ECO:0000256" key="5">
    <source>
        <dbReference type="ARBA" id="ARBA00023274"/>
    </source>
</evidence>
<evidence type="ECO:0000259" key="7">
    <source>
        <dbReference type="PROSITE" id="PS50126"/>
    </source>
</evidence>
<dbReference type="PANTHER" id="PTHR10724:SF7">
    <property type="entry name" value="SMALL RIBOSOMAL SUBUNIT PROTEIN BS1C"/>
    <property type="match status" value="1"/>
</dbReference>
<evidence type="ECO:0000313" key="9">
    <source>
        <dbReference type="Proteomes" id="UP000239007"/>
    </source>
</evidence>
<dbReference type="PROSITE" id="PS50126">
    <property type="entry name" value="S1"/>
    <property type="match status" value="6"/>
</dbReference>
<dbReference type="SMART" id="SM00316">
    <property type="entry name" value="S1"/>
    <property type="match status" value="6"/>
</dbReference>
<dbReference type="InterPro" id="IPR035104">
    <property type="entry name" value="Ribosomal_protein_S1-like"/>
</dbReference>
<gene>
    <name evidence="8" type="ORF">BTO11_11665</name>
</gene>
<dbReference type="InterPro" id="IPR012340">
    <property type="entry name" value="NA-bd_OB-fold"/>
</dbReference>
<dbReference type="GO" id="GO:0022627">
    <property type="term" value="C:cytosolic small ribosomal subunit"/>
    <property type="evidence" value="ECO:0007669"/>
    <property type="project" value="TreeGrafter"/>
</dbReference>
<evidence type="ECO:0000256" key="2">
    <source>
        <dbReference type="ARBA" id="ARBA00022737"/>
    </source>
</evidence>
<evidence type="ECO:0000256" key="3">
    <source>
        <dbReference type="ARBA" id="ARBA00022884"/>
    </source>
</evidence>
<dbReference type="InterPro" id="IPR003029">
    <property type="entry name" value="S1_domain"/>
</dbReference>
<dbReference type="PANTHER" id="PTHR10724">
    <property type="entry name" value="30S RIBOSOMAL PROTEIN S1"/>
    <property type="match status" value="1"/>
</dbReference>
<sequence>MTENFAALFEESLQTIETRPGSIVKGTIISIDRDLVLVDAGLKSESAIPAAQFKNHAGELEVAVGDVVDVALESIEDGFGETILSREKAKRYESWVRLEKACEEQEIVKGVISGKVKGGFTVEVESIRAFLPGSLVDVRPIRDTSHLEGKELEFKVIKLDQKRNNVVVSRRAVIETENSAEREELLANLEEGSEVKGIVKNLTDYGAFVDLGGLDGLLHITDMAWKRVKHPSEIVAVGDEIDVKVLKFDKEKNRVSLGLKQLGSDPWGDIAGRYPESSRLKGRVTNLTDYGCFVEIEDGIEGLVHVSEMDWTNKNIHPSKVVNLGDEVEVMVLEIDEERRRISLGLKQCKDNPWEVFAKTHNKGDRVSGSIKSITDFGIFIGLDGGIDGLVHLSDISWNVSGEDAVREFKKGDEIEAVVLQVDPERERISLGVKQMDSDPFSEYLEANKKGSLVKGQVKDVDAKGATIVLGTEVEGYIRVSELSAERVEDASTVLKAGEEVEAKFVGVDRKNRVISLSIKAIHAADEKNALDNLQSQTPEFENAMAAAFKNAQKD</sequence>
<accession>A0A2S7UX25</accession>
<dbReference type="OrthoDB" id="9804077at2"/>
<feature type="domain" description="S1 motif" evidence="7">
    <location>
        <begin position="192"/>
        <end position="260"/>
    </location>
</feature>
<dbReference type="CDD" id="cd04465">
    <property type="entry name" value="S1_RPS1_repeat_ec2_hs2"/>
    <property type="match status" value="1"/>
</dbReference>
<dbReference type="FunFam" id="2.40.50.140:FF:000018">
    <property type="entry name" value="30S ribosomal protein S1"/>
    <property type="match status" value="1"/>
</dbReference>
<name>A0A2S7UX25_9GAMM</name>
<proteinExistence type="inferred from homology"/>
<evidence type="ECO:0000313" key="8">
    <source>
        <dbReference type="EMBL" id="PQJ54245.1"/>
    </source>
</evidence>
<dbReference type="PIRSF" id="PIRSF002111">
    <property type="entry name" value="RpsA"/>
    <property type="match status" value="1"/>
</dbReference>
<dbReference type="Gene3D" id="2.40.50.140">
    <property type="entry name" value="Nucleic acid-binding proteins"/>
    <property type="match status" value="6"/>
</dbReference>
<reference evidence="8 9" key="1">
    <citation type="submission" date="2016-12" db="EMBL/GenBank/DDBJ databases">
        <title>Diversity of luminous bacteria.</title>
        <authorList>
            <person name="Yoshizawa S."/>
            <person name="Kogure K."/>
        </authorList>
    </citation>
    <scope>NUCLEOTIDE SEQUENCE [LARGE SCALE GENOMIC DNA]</scope>
    <source>
        <strain evidence="8 9">SA4-48</strain>
    </source>
</reference>
<feature type="domain" description="S1 motif" evidence="7">
    <location>
        <begin position="277"/>
        <end position="347"/>
    </location>
</feature>
<dbReference type="InterPro" id="IPR000110">
    <property type="entry name" value="Ribosomal_bS1"/>
</dbReference>
<comment type="function">
    <text evidence="6">Binds mRNA; thus facilitating recognition of the initiation point. It is needed to translate mRNA with a short Shine-Dalgarno (SD) purine-rich sequence.</text>
</comment>
<keyword evidence="9" id="KW-1185">Reference proteome</keyword>
<dbReference type="EMBL" id="MSCH01000003">
    <property type="protein sequence ID" value="PQJ54245.1"/>
    <property type="molecule type" value="Genomic_DNA"/>
</dbReference>
<dbReference type="FunFam" id="2.40.50.140:FF:000016">
    <property type="entry name" value="30S ribosomal protein S1"/>
    <property type="match status" value="1"/>
</dbReference>
<keyword evidence="2" id="KW-0677">Repeat</keyword>
<feature type="domain" description="S1 motif" evidence="7">
    <location>
        <begin position="364"/>
        <end position="434"/>
    </location>
</feature>
<comment type="similarity">
    <text evidence="1 6">Belongs to the bacterial ribosomal protein bS1 family.</text>
</comment>
<comment type="caution">
    <text evidence="8">The sequence shown here is derived from an EMBL/GenBank/DDBJ whole genome shotgun (WGS) entry which is preliminary data.</text>
</comment>
<feature type="domain" description="S1 motif" evidence="7">
    <location>
        <begin position="105"/>
        <end position="171"/>
    </location>
</feature>
<dbReference type="GO" id="GO:0003729">
    <property type="term" value="F:mRNA binding"/>
    <property type="evidence" value="ECO:0007669"/>
    <property type="project" value="TreeGrafter"/>
</dbReference>
<dbReference type="SUPFAM" id="SSF50249">
    <property type="entry name" value="Nucleic acid-binding proteins"/>
    <property type="match status" value="6"/>
</dbReference>
<dbReference type="RefSeq" id="WP_105052759.1">
    <property type="nucleotide sequence ID" value="NZ_BMYG01000006.1"/>
</dbReference>
<dbReference type="CDD" id="cd05688">
    <property type="entry name" value="S1_RPS1_repeat_ec3"/>
    <property type="match status" value="1"/>
</dbReference>
<feature type="domain" description="S1 motif" evidence="7">
    <location>
        <begin position="21"/>
        <end position="87"/>
    </location>
</feature>
<dbReference type="PRINTS" id="PR00681">
    <property type="entry name" value="RIBOSOMALS1"/>
</dbReference>
<dbReference type="Proteomes" id="UP000239007">
    <property type="component" value="Unassembled WGS sequence"/>
</dbReference>
<organism evidence="8 9">
    <name type="scientific">Psychrosphaera saromensis</name>
    <dbReference type="NCBI Taxonomy" id="716813"/>
    <lineage>
        <taxon>Bacteria</taxon>
        <taxon>Pseudomonadati</taxon>
        <taxon>Pseudomonadota</taxon>
        <taxon>Gammaproteobacteria</taxon>
        <taxon>Alteromonadales</taxon>
        <taxon>Pseudoalteromonadaceae</taxon>
        <taxon>Psychrosphaera</taxon>
    </lineage>
</organism>
<dbReference type="NCBIfam" id="NF004951">
    <property type="entry name" value="PRK06299.1-1"/>
    <property type="match status" value="1"/>
</dbReference>